<keyword evidence="3" id="KW-1185">Reference proteome</keyword>
<feature type="compositionally biased region" description="Pro residues" evidence="1">
    <location>
        <begin position="16"/>
        <end position="25"/>
    </location>
</feature>
<dbReference type="AlphaFoldDB" id="A0A5C4QQE5"/>
<protein>
    <submittedName>
        <fullName evidence="2">Uncharacterized protein</fullName>
    </submittedName>
</protein>
<comment type="caution">
    <text evidence="2">The sequence shown here is derived from an EMBL/GenBank/DDBJ whole genome shotgun (WGS) entry which is preliminary data.</text>
</comment>
<accession>A0A5C4QQE5</accession>
<organism evidence="2 3">
    <name type="scientific">Micromonospora orduensis</name>
    <dbReference type="NCBI Taxonomy" id="1420891"/>
    <lineage>
        <taxon>Bacteria</taxon>
        <taxon>Bacillati</taxon>
        <taxon>Actinomycetota</taxon>
        <taxon>Actinomycetes</taxon>
        <taxon>Micromonosporales</taxon>
        <taxon>Micromonosporaceae</taxon>
        <taxon>Micromonospora</taxon>
    </lineage>
</organism>
<sequence length="97" mass="10209">MAARRDQRSRANTLHPSPPTPPTPPTRTADGEAPTANPDSEPAVLPGTLSMARYLTDPDTETEIQALAAEAGLPTVDQAATLARLLRLHQPAPPRAA</sequence>
<dbReference type="EMBL" id="VDFY01000170">
    <property type="protein sequence ID" value="TNH27467.1"/>
    <property type="molecule type" value="Genomic_DNA"/>
</dbReference>
<name>A0A5C4QQE5_9ACTN</name>
<feature type="region of interest" description="Disordered" evidence="1">
    <location>
        <begin position="1"/>
        <end position="45"/>
    </location>
</feature>
<evidence type="ECO:0000313" key="3">
    <source>
        <dbReference type="Proteomes" id="UP000306145"/>
    </source>
</evidence>
<gene>
    <name evidence="2" type="ORF">FHG89_17950</name>
</gene>
<dbReference type="OrthoDB" id="3391381at2"/>
<evidence type="ECO:0000313" key="2">
    <source>
        <dbReference type="EMBL" id="TNH27467.1"/>
    </source>
</evidence>
<evidence type="ECO:0000256" key="1">
    <source>
        <dbReference type="SAM" id="MobiDB-lite"/>
    </source>
</evidence>
<proteinExistence type="predicted"/>
<reference evidence="2 3" key="1">
    <citation type="submission" date="2019-06" db="EMBL/GenBank/DDBJ databases">
        <title>Micromonospora ordensis sp. nov., isolated from deep marine sediment.</title>
        <authorList>
            <person name="Veyisoglu A."/>
            <person name="Carro L."/>
            <person name="Klenk H.-P."/>
            <person name="Sahin N."/>
        </authorList>
    </citation>
    <scope>NUCLEOTIDE SEQUENCE [LARGE SCALE GENOMIC DNA]</scope>
    <source>
        <strain evidence="2 3">S2509</strain>
    </source>
</reference>
<dbReference type="Proteomes" id="UP000306145">
    <property type="component" value="Unassembled WGS sequence"/>
</dbReference>